<keyword evidence="9" id="KW-1185">Reference proteome</keyword>
<evidence type="ECO:0000256" key="6">
    <source>
        <dbReference type="SAM" id="Phobius"/>
    </source>
</evidence>
<evidence type="ECO:0000313" key="8">
    <source>
        <dbReference type="EMBL" id="KRN05196.1"/>
    </source>
</evidence>
<dbReference type="PATRIC" id="fig|1423806.3.peg.1771"/>
<dbReference type="PANTHER" id="PTHR41335:SF1">
    <property type="entry name" value="MEMBRANE PROTEIN"/>
    <property type="match status" value="1"/>
</dbReference>
<keyword evidence="3 6" id="KW-1133">Transmembrane helix</keyword>
<evidence type="ECO:0000256" key="2">
    <source>
        <dbReference type="ARBA" id="ARBA00022692"/>
    </source>
</evidence>
<dbReference type="RefSeq" id="WP_051993205.1">
    <property type="nucleotide sequence ID" value="NZ_AYZF01000017.1"/>
</dbReference>
<evidence type="ECO:0000256" key="1">
    <source>
        <dbReference type="ARBA" id="ARBA00022475"/>
    </source>
</evidence>
<dbReference type="GO" id="GO:0005886">
    <property type="term" value="C:plasma membrane"/>
    <property type="evidence" value="ECO:0007669"/>
    <property type="project" value="InterPro"/>
</dbReference>
<comment type="caution">
    <text evidence="8">The sequence shown here is derived from an EMBL/GenBank/DDBJ whole genome shotgun (WGS) entry which is preliminary data.</text>
</comment>
<dbReference type="EMBL" id="AYZF01000017">
    <property type="protein sequence ID" value="KRN05196.1"/>
    <property type="molecule type" value="Genomic_DNA"/>
</dbReference>
<dbReference type="Proteomes" id="UP000050961">
    <property type="component" value="Unassembled WGS sequence"/>
</dbReference>
<reference evidence="8 9" key="1">
    <citation type="journal article" date="2015" name="Genome Announc.">
        <title>Expanding the biotechnology potential of lactobacilli through comparative genomics of 213 strains and associated genera.</title>
        <authorList>
            <person name="Sun Z."/>
            <person name="Harris H.M."/>
            <person name="McCann A."/>
            <person name="Guo C."/>
            <person name="Argimon S."/>
            <person name="Zhang W."/>
            <person name="Yang X."/>
            <person name="Jeffery I.B."/>
            <person name="Cooney J.C."/>
            <person name="Kagawa T.F."/>
            <person name="Liu W."/>
            <person name="Song Y."/>
            <person name="Salvetti E."/>
            <person name="Wrobel A."/>
            <person name="Rasinkangas P."/>
            <person name="Parkhill J."/>
            <person name="Rea M.C."/>
            <person name="O'Sullivan O."/>
            <person name="Ritari J."/>
            <person name="Douillard F.P."/>
            <person name="Paul Ross R."/>
            <person name="Yang R."/>
            <person name="Briner A.E."/>
            <person name="Felis G.E."/>
            <person name="de Vos W.M."/>
            <person name="Barrangou R."/>
            <person name="Klaenhammer T.R."/>
            <person name="Caufield P.W."/>
            <person name="Cui Y."/>
            <person name="Zhang H."/>
            <person name="O'Toole P.W."/>
        </authorList>
    </citation>
    <scope>NUCLEOTIDE SEQUENCE [LARGE SCALE GENOMIC DNA]</scope>
    <source>
        <strain evidence="8 9">DSM 21376</strain>
    </source>
</reference>
<dbReference type="Pfam" id="PF06305">
    <property type="entry name" value="LapA_dom"/>
    <property type="match status" value="1"/>
</dbReference>
<keyword evidence="2 6" id="KW-0812">Transmembrane</keyword>
<keyword evidence="4 6" id="KW-0472">Membrane</keyword>
<dbReference type="AlphaFoldDB" id="A0A023CUJ9"/>
<keyword evidence="1" id="KW-1003">Cell membrane</keyword>
<feature type="domain" description="Lipopolysaccharide assembly protein A" evidence="7">
    <location>
        <begin position="23"/>
        <end position="83"/>
    </location>
</feature>
<feature type="transmembrane region" description="Helical" evidence="6">
    <location>
        <begin position="37"/>
        <end position="67"/>
    </location>
</feature>
<keyword evidence="5" id="KW-0175">Coiled coil</keyword>
<accession>A0A023CUJ9</accession>
<evidence type="ECO:0000256" key="5">
    <source>
        <dbReference type="SAM" id="Coils"/>
    </source>
</evidence>
<dbReference type="InterPro" id="IPR010445">
    <property type="entry name" value="LapA_dom"/>
</dbReference>
<proteinExistence type="predicted"/>
<protein>
    <recommendedName>
        <fullName evidence="7">Lipopolysaccharide assembly protein A domain-containing protein</fullName>
    </recommendedName>
</protein>
<evidence type="ECO:0000256" key="3">
    <source>
        <dbReference type="ARBA" id="ARBA00022989"/>
    </source>
</evidence>
<evidence type="ECO:0000259" key="7">
    <source>
        <dbReference type="Pfam" id="PF06305"/>
    </source>
</evidence>
<evidence type="ECO:0000256" key="4">
    <source>
        <dbReference type="ARBA" id="ARBA00023136"/>
    </source>
</evidence>
<dbReference type="STRING" id="1423806.FD15_GL001741"/>
<organism evidence="8 9">
    <name type="scientific">Liquorilactobacillus sucicola DSM 21376 = JCM 15457</name>
    <dbReference type="NCBI Taxonomy" id="1423806"/>
    <lineage>
        <taxon>Bacteria</taxon>
        <taxon>Bacillati</taxon>
        <taxon>Bacillota</taxon>
        <taxon>Bacilli</taxon>
        <taxon>Lactobacillales</taxon>
        <taxon>Lactobacillaceae</taxon>
        <taxon>Liquorilactobacillus</taxon>
    </lineage>
</organism>
<dbReference type="eggNOG" id="COG5416">
    <property type="taxonomic scope" value="Bacteria"/>
</dbReference>
<dbReference type="OrthoDB" id="2300127at2"/>
<sequence length="117" mass="13429">MKNQGRFLTALVVALLIVIFALLNTQSVEISFGFWRFSLPLVLVLIVSVLLGVLITVLMSTVATLRLKSELKESRKKIDEIKQAERKNYEEKLAKVTSEYQRRMNKRSTKDSQTDIK</sequence>
<gene>
    <name evidence="8" type="ORF">FD15_GL001741</name>
</gene>
<feature type="coiled-coil region" evidence="5">
    <location>
        <begin position="64"/>
        <end position="106"/>
    </location>
</feature>
<name>A0A023CUJ9_9LACO</name>
<evidence type="ECO:0000313" key="9">
    <source>
        <dbReference type="Proteomes" id="UP000050961"/>
    </source>
</evidence>
<dbReference type="PANTHER" id="PTHR41335">
    <property type="entry name" value="MEMBRANE PROTEIN-RELATED"/>
    <property type="match status" value="1"/>
</dbReference>